<dbReference type="RefSeq" id="WP_379744563.1">
    <property type="nucleotide sequence ID" value="NZ_JBHSVN010000001.1"/>
</dbReference>
<feature type="region of interest" description="Disordered" evidence="1">
    <location>
        <begin position="1"/>
        <end position="71"/>
    </location>
</feature>
<evidence type="ECO:0000313" key="3">
    <source>
        <dbReference type="Proteomes" id="UP001596296"/>
    </source>
</evidence>
<evidence type="ECO:0000313" key="2">
    <source>
        <dbReference type="EMBL" id="MFC6893229.1"/>
    </source>
</evidence>
<proteinExistence type="predicted"/>
<sequence length="193" mass="21084">MREPSDRVRNAFETAGSFEQIDETTWRSTTTAFEGRIEAEPIAVAGSDEERTTRDRSDQAGSDADGTDPDPSVRFAFDVTVVVPMLDAVTEDAVAEVVEDGWFDTFERRIEDVSGITRRSRDLDPGVRRDGDDIVVEVSLADANPERGVEDARAFVDFVEGTYVQGIIPGYDYADPVAGLLSRARTQGTAGDV</sequence>
<dbReference type="Proteomes" id="UP001596296">
    <property type="component" value="Unassembled WGS sequence"/>
</dbReference>
<dbReference type="Pfam" id="PF19130">
    <property type="entry name" value="DUF5813"/>
    <property type="match status" value="1"/>
</dbReference>
<feature type="compositionally biased region" description="Basic and acidic residues" evidence="1">
    <location>
        <begin position="48"/>
        <end position="58"/>
    </location>
</feature>
<dbReference type="EMBL" id="JBHSXL010000009">
    <property type="protein sequence ID" value="MFC6893229.1"/>
    <property type="molecule type" value="Genomic_DNA"/>
</dbReference>
<protein>
    <submittedName>
        <fullName evidence="2">DUF5813 family protein</fullName>
    </submittedName>
</protein>
<comment type="caution">
    <text evidence="2">The sequence shown here is derived from an EMBL/GenBank/DDBJ whole genome shotgun (WGS) entry which is preliminary data.</text>
</comment>
<dbReference type="AlphaFoldDB" id="A0ABD5UUJ4"/>
<reference evidence="2 3" key="1">
    <citation type="journal article" date="2019" name="Int. J. Syst. Evol. Microbiol.">
        <title>The Global Catalogue of Microorganisms (GCM) 10K type strain sequencing project: providing services to taxonomists for standard genome sequencing and annotation.</title>
        <authorList>
            <consortium name="The Broad Institute Genomics Platform"/>
            <consortium name="The Broad Institute Genome Sequencing Center for Infectious Disease"/>
            <person name="Wu L."/>
            <person name="Ma J."/>
        </authorList>
    </citation>
    <scope>NUCLEOTIDE SEQUENCE [LARGE SCALE GENOMIC DNA]</scope>
    <source>
        <strain evidence="2 3">SKJ47</strain>
    </source>
</reference>
<dbReference type="InterPro" id="IPR043851">
    <property type="entry name" value="DUF5813"/>
</dbReference>
<feature type="compositionally biased region" description="Basic and acidic residues" evidence="1">
    <location>
        <begin position="1"/>
        <end position="10"/>
    </location>
</feature>
<accession>A0ABD5UUJ4</accession>
<keyword evidence="3" id="KW-1185">Reference proteome</keyword>
<organism evidence="2 3">
    <name type="scientific">Halopenitus salinus</name>
    <dbReference type="NCBI Taxonomy" id="1198295"/>
    <lineage>
        <taxon>Archaea</taxon>
        <taxon>Methanobacteriati</taxon>
        <taxon>Methanobacteriota</taxon>
        <taxon>Stenosarchaea group</taxon>
        <taxon>Halobacteria</taxon>
        <taxon>Halobacteriales</taxon>
        <taxon>Haloferacaceae</taxon>
        <taxon>Halopenitus</taxon>
    </lineage>
</organism>
<name>A0ABD5UUJ4_9EURY</name>
<gene>
    <name evidence="2" type="ORF">ACFQE9_11535</name>
</gene>
<evidence type="ECO:0000256" key="1">
    <source>
        <dbReference type="SAM" id="MobiDB-lite"/>
    </source>
</evidence>